<dbReference type="InParanoid" id="D8LFM9"/>
<feature type="domain" description="MYND-type" evidence="7">
    <location>
        <begin position="25"/>
        <end position="69"/>
    </location>
</feature>
<feature type="domain" description="SET" evidence="6">
    <location>
        <begin position="27"/>
        <end position="256"/>
    </location>
</feature>
<dbReference type="GO" id="GO:0005634">
    <property type="term" value="C:nucleus"/>
    <property type="evidence" value="ECO:0007669"/>
    <property type="project" value="TreeGrafter"/>
</dbReference>
<organism evidence="8 9">
    <name type="scientific">Ectocarpus siliculosus</name>
    <name type="common">Brown alga</name>
    <name type="synonym">Conferva siliculosa</name>
    <dbReference type="NCBI Taxonomy" id="2880"/>
    <lineage>
        <taxon>Eukaryota</taxon>
        <taxon>Sar</taxon>
        <taxon>Stramenopiles</taxon>
        <taxon>Ochrophyta</taxon>
        <taxon>PX clade</taxon>
        <taxon>Phaeophyceae</taxon>
        <taxon>Ectocarpales</taxon>
        <taxon>Ectocarpaceae</taxon>
        <taxon>Ectocarpus</taxon>
    </lineage>
</organism>
<dbReference type="Pfam" id="PF01753">
    <property type="entry name" value="zf-MYND"/>
    <property type="match status" value="1"/>
</dbReference>
<name>D8LFM9_ECTSI</name>
<evidence type="ECO:0000259" key="7">
    <source>
        <dbReference type="PROSITE" id="PS50865"/>
    </source>
</evidence>
<evidence type="ECO:0000256" key="1">
    <source>
        <dbReference type="ARBA" id="ARBA00022723"/>
    </source>
</evidence>
<dbReference type="PANTHER" id="PTHR12197">
    <property type="entry name" value="HISTONE-LYSINE N-METHYLTRANSFERASE SMYD"/>
    <property type="match status" value="1"/>
</dbReference>
<dbReference type="Proteomes" id="UP000002630">
    <property type="component" value="Unassembled WGS sequence"/>
</dbReference>
<evidence type="ECO:0000313" key="8">
    <source>
        <dbReference type="EMBL" id="CBN79949.1"/>
    </source>
</evidence>
<dbReference type="InterPro" id="IPR002893">
    <property type="entry name" value="Znf_MYND"/>
</dbReference>
<dbReference type="Gene3D" id="2.170.270.10">
    <property type="entry name" value="SET domain"/>
    <property type="match status" value="1"/>
</dbReference>
<dbReference type="SUPFAM" id="SSF144232">
    <property type="entry name" value="HIT/MYND zinc finger-like"/>
    <property type="match status" value="1"/>
</dbReference>
<dbReference type="SUPFAM" id="SSF82199">
    <property type="entry name" value="SET domain"/>
    <property type="match status" value="1"/>
</dbReference>
<dbReference type="InterPro" id="IPR050869">
    <property type="entry name" value="H3K4_H4K5_MeTrfase"/>
</dbReference>
<evidence type="ECO:0000256" key="3">
    <source>
        <dbReference type="ARBA" id="ARBA00022833"/>
    </source>
</evidence>
<dbReference type="GO" id="GO:0008270">
    <property type="term" value="F:zinc ion binding"/>
    <property type="evidence" value="ECO:0007669"/>
    <property type="project" value="UniProtKB-KW"/>
</dbReference>
<dbReference type="PROSITE" id="PS50865">
    <property type="entry name" value="ZF_MYND_2"/>
    <property type="match status" value="1"/>
</dbReference>
<accession>D8LFM9</accession>
<evidence type="ECO:0000256" key="2">
    <source>
        <dbReference type="ARBA" id="ARBA00022771"/>
    </source>
</evidence>
<feature type="region of interest" description="Disordered" evidence="5">
    <location>
        <begin position="98"/>
        <end position="121"/>
    </location>
</feature>
<dbReference type="OrthoDB" id="194692at2759"/>
<feature type="compositionally biased region" description="Polar residues" evidence="5">
    <location>
        <begin position="98"/>
        <end position="108"/>
    </location>
</feature>
<dbReference type="EMBL" id="FN649760">
    <property type="protein sequence ID" value="CBN79949.1"/>
    <property type="molecule type" value="Genomic_DNA"/>
</dbReference>
<dbReference type="InterPro" id="IPR046341">
    <property type="entry name" value="SET_dom_sf"/>
</dbReference>
<dbReference type="Gene3D" id="1.10.220.160">
    <property type="match status" value="1"/>
</dbReference>
<dbReference type="AlphaFoldDB" id="D8LFM9"/>
<dbReference type="Gene3D" id="1.25.40.10">
    <property type="entry name" value="Tetratricopeptide repeat domain"/>
    <property type="match status" value="1"/>
</dbReference>
<dbReference type="Gene3D" id="6.10.140.2220">
    <property type="match status" value="1"/>
</dbReference>
<evidence type="ECO:0000256" key="4">
    <source>
        <dbReference type="PROSITE-ProRule" id="PRU00134"/>
    </source>
</evidence>
<evidence type="ECO:0000259" key="6">
    <source>
        <dbReference type="PROSITE" id="PS50280"/>
    </source>
</evidence>
<keyword evidence="2 4" id="KW-0863">Zinc-finger</keyword>
<evidence type="ECO:0000256" key="5">
    <source>
        <dbReference type="SAM" id="MobiDB-lite"/>
    </source>
</evidence>
<keyword evidence="9" id="KW-1185">Reference proteome</keyword>
<sequence length="556" mass="60250">MPTPQIMAVQPLSAVLEESQARTHCARCFESMDNQHSGGRGSRCSACSRICYCSRKCQKADWREHRPECKAWASNSSARTPTRTLRLAGRILNAINRSDNSNTGSMGTVNGGEDDGSSHAPSVREAVDELVHHNDDRSPEQKEEYMLMANFVARLCLAGCGDSKKGSALLWPSAQGRGLPGLVDAAYAVLGKLSCNVFSIAESALNGEVGCGLYLEAAAANHSCNPNAAQSFSGKTLSLRCTRPIRKGEEITIGITQIQKPGPARRESLRKTYFFECRCERCESPEGRAEDMRLEAFACPDSECSGFCLAPKKRGRALGESSKSFRQEKSASPSSCQSFNFPQEECNLEPSEEQEAAGLKLSSLHSPLSEVVAGLETEREGSARLTCDACGASSRPVEEARAELADIQELLNRVKGFGNEGQALPARRCLEQALGKAASSLHRANWMLSEIYGLLASVCVELQDFDAAATYASDGMDASRACLSGLMPYFEPWGCNSAITGKLLLYVRRQPEKAMPLLLEAEASIKVTHGDQHSLYREVRGMLDQAKAESGQSTGY</sequence>
<dbReference type="eggNOG" id="KOG2084">
    <property type="taxonomic scope" value="Eukaryota"/>
</dbReference>
<dbReference type="Pfam" id="PF00856">
    <property type="entry name" value="SET"/>
    <property type="match status" value="1"/>
</dbReference>
<reference evidence="8 9" key="1">
    <citation type="journal article" date="2010" name="Nature">
        <title>The Ectocarpus genome and the independent evolution of multicellularity in brown algae.</title>
        <authorList>
            <person name="Cock J.M."/>
            <person name="Sterck L."/>
            <person name="Rouze P."/>
            <person name="Scornet D."/>
            <person name="Allen A.E."/>
            <person name="Amoutzias G."/>
            <person name="Anthouard V."/>
            <person name="Artiguenave F."/>
            <person name="Aury J.M."/>
            <person name="Badger J.H."/>
            <person name="Beszteri B."/>
            <person name="Billiau K."/>
            <person name="Bonnet E."/>
            <person name="Bothwell J.H."/>
            <person name="Bowler C."/>
            <person name="Boyen C."/>
            <person name="Brownlee C."/>
            <person name="Carrano C.J."/>
            <person name="Charrier B."/>
            <person name="Cho G.Y."/>
            <person name="Coelho S.M."/>
            <person name="Collen J."/>
            <person name="Corre E."/>
            <person name="Da Silva C."/>
            <person name="Delage L."/>
            <person name="Delaroque N."/>
            <person name="Dittami S.M."/>
            <person name="Doulbeau S."/>
            <person name="Elias M."/>
            <person name="Farnham G."/>
            <person name="Gachon C.M."/>
            <person name="Gschloessl B."/>
            <person name="Heesch S."/>
            <person name="Jabbari K."/>
            <person name="Jubin C."/>
            <person name="Kawai H."/>
            <person name="Kimura K."/>
            <person name="Kloareg B."/>
            <person name="Kupper F.C."/>
            <person name="Lang D."/>
            <person name="Le Bail A."/>
            <person name="Leblanc C."/>
            <person name="Lerouge P."/>
            <person name="Lohr M."/>
            <person name="Lopez P.J."/>
            <person name="Martens C."/>
            <person name="Maumus F."/>
            <person name="Michel G."/>
            <person name="Miranda-Saavedra D."/>
            <person name="Morales J."/>
            <person name="Moreau H."/>
            <person name="Motomura T."/>
            <person name="Nagasato C."/>
            <person name="Napoli C.A."/>
            <person name="Nelson D.R."/>
            <person name="Nyvall-Collen P."/>
            <person name="Peters A.F."/>
            <person name="Pommier C."/>
            <person name="Potin P."/>
            <person name="Poulain J."/>
            <person name="Quesneville H."/>
            <person name="Read B."/>
            <person name="Rensing S.A."/>
            <person name="Ritter A."/>
            <person name="Rousvoal S."/>
            <person name="Samanta M."/>
            <person name="Samson G."/>
            <person name="Schroeder D.C."/>
            <person name="Segurens B."/>
            <person name="Strittmatter M."/>
            <person name="Tonon T."/>
            <person name="Tregear J.W."/>
            <person name="Valentin K."/>
            <person name="von Dassow P."/>
            <person name="Yamagishi T."/>
            <person name="Van de Peer Y."/>
            <person name="Wincker P."/>
        </authorList>
    </citation>
    <scope>NUCLEOTIDE SEQUENCE [LARGE SCALE GENOMIC DNA]</scope>
    <source>
        <strain evidence="9">Ec32 / CCAP1310/4</strain>
    </source>
</reference>
<dbReference type="STRING" id="2880.D8LFM9"/>
<dbReference type="PANTHER" id="PTHR12197:SF251">
    <property type="entry name" value="EG:BACR7C10.4 PROTEIN"/>
    <property type="match status" value="1"/>
</dbReference>
<protein>
    <submittedName>
        <fullName evidence="8">Uncharacterized protein</fullName>
    </submittedName>
</protein>
<dbReference type="InterPro" id="IPR001214">
    <property type="entry name" value="SET_dom"/>
</dbReference>
<feature type="region of interest" description="Disordered" evidence="5">
    <location>
        <begin position="319"/>
        <end position="338"/>
    </location>
</feature>
<dbReference type="PROSITE" id="PS50280">
    <property type="entry name" value="SET"/>
    <property type="match status" value="1"/>
</dbReference>
<gene>
    <name evidence="8" type="ORF">Esi_0015_0158</name>
</gene>
<keyword evidence="3" id="KW-0862">Zinc</keyword>
<dbReference type="InterPro" id="IPR011990">
    <property type="entry name" value="TPR-like_helical_dom_sf"/>
</dbReference>
<keyword evidence="1" id="KW-0479">Metal-binding</keyword>
<proteinExistence type="predicted"/>
<evidence type="ECO:0000313" key="9">
    <source>
        <dbReference type="Proteomes" id="UP000002630"/>
    </source>
</evidence>